<reference evidence="2 3" key="1">
    <citation type="submission" date="2016-01" db="EMBL/GenBank/DDBJ databases">
        <title>Genome sequence of Clostridium neopropionicum X4, DSM-3847.</title>
        <authorList>
            <person name="Poehlein A."/>
            <person name="Beck M.H."/>
            <person name="Bengelsdorf F.R."/>
            <person name="Daniel R."/>
            <person name="Duerre P."/>
        </authorList>
    </citation>
    <scope>NUCLEOTIDE SEQUENCE [LARGE SCALE GENOMIC DNA]</scope>
    <source>
        <strain evidence="2 3">DSM-3847</strain>
    </source>
</reference>
<dbReference type="EMBL" id="LRVM01000002">
    <property type="protein sequence ID" value="KXL53864.1"/>
    <property type="molecule type" value="Genomic_DNA"/>
</dbReference>
<evidence type="ECO:0000313" key="3">
    <source>
        <dbReference type="Proteomes" id="UP000070539"/>
    </source>
</evidence>
<evidence type="ECO:0000313" key="2">
    <source>
        <dbReference type="EMBL" id="KXL53864.1"/>
    </source>
</evidence>
<dbReference type="Proteomes" id="UP000070539">
    <property type="component" value="Unassembled WGS sequence"/>
</dbReference>
<dbReference type="Pfam" id="PF13154">
    <property type="entry name" value="DUF3991"/>
    <property type="match status" value="1"/>
</dbReference>
<name>A0A136WHE2_9FIRM</name>
<dbReference type="Gene3D" id="3.40.1360.10">
    <property type="match status" value="1"/>
</dbReference>
<organism evidence="2 3">
    <name type="scientific">Anaerotignum neopropionicum</name>
    <dbReference type="NCBI Taxonomy" id="36847"/>
    <lineage>
        <taxon>Bacteria</taxon>
        <taxon>Bacillati</taxon>
        <taxon>Bacillota</taxon>
        <taxon>Clostridia</taxon>
        <taxon>Lachnospirales</taxon>
        <taxon>Anaerotignaceae</taxon>
        <taxon>Anaerotignum</taxon>
    </lineage>
</organism>
<dbReference type="InterPro" id="IPR025054">
    <property type="entry name" value="DUF3991"/>
</dbReference>
<comment type="caution">
    <text evidence="2">The sequence shown here is derived from an EMBL/GenBank/DDBJ whole genome shotgun (WGS) entry which is preliminary data.</text>
</comment>
<feature type="domain" description="DUF3991" evidence="1">
    <location>
        <begin position="128"/>
        <end position="205"/>
    </location>
</feature>
<dbReference type="STRING" id="36847.CLNEO_10900"/>
<sequence>MRTSSKPMPFTEEQMKQVFDTNIIDFAVQNGFQIEKGDNYTVHVKNSGGLFLFNHGRGYYCFSTQTKGNIVDFAKEYLGASDFKSAAELILGCRAYEGLSPLVQPVEKGPKGDLVLPPKDKSFDRTIAYLTHTRGIDKEIVYAMIAEGKVYGARTEKNGYTFHNCAFVGYDETGKPRYCALRAPSSDSKFRQDVENSDKTYGFCMQGRSNRVYEFEAPIDAMSHATLCKLHGIDWREDHRVAEGCLSDKALYRYLQHHPEIEEIVFCYDNDVDGKDAKGQPHNHGQIQAEISAETYVDLGYKTMIQTPNNKDFNDDLTEFRKFMAQAPALQAFNDEIER</sequence>
<accession>A0A136WHE2</accession>
<dbReference type="PATRIC" id="fig|36847.3.peg.1269"/>
<evidence type="ECO:0000259" key="1">
    <source>
        <dbReference type="Pfam" id="PF13154"/>
    </source>
</evidence>
<dbReference type="OrthoDB" id="9802530at2"/>
<dbReference type="SUPFAM" id="SSF57783">
    <property type="entry name" value="Zinc beta-ribbon"/>
    <property type="match status" value="1"/>
</dbReference>
<dbReference type="RefSeq" id="WP_066085649.1">
    <property type="nucleotide sequence ID" value="NZ_LRVM01000002.1"/>
</dbReference>
<dbReference type="Pfam" id="PF13155">
    <property type="entry name" value="Toprim_2"/>
    <property type="match status" value="1"/>
</dbReference>
<keyword evidence="3" id="KW-1185">Reference proteome</keyword>
<proteinExistence type="predicted"/>
<gene>
    <name evidence="2" type="ORF">CLNEO_10900</name>
</gene>
<protein>
    <recommendedName>
        <fullName evidence="1">DUF3991 domain-containing protein</fullName>
    </recommendedName>
</protein>
<dbReference type="AlphaFoldDB" id="A0A136WHE2"/>